<dbReference type="NCBIfam" id="NF047499">
    <property type="entry name" value="LIC_11026_fam"/>
    <property type="match status" value="1"/>
</dbReference>
<sequence length="1011" mass="113977">MGSLFLENLHRIATKTWFRLLLSLFLIYKSIFNVYSADYLLPRLVETYTNAELEIDTKVFSLFFGFETNSIRFKIKNEFPNESLFEAKRLAVRYNLLSLFYLKLKISEVAIESGTLFLHERNGIWNYARIAKVTSPNIEPTAETSPPLEEIRTYLPLLAEAHINIDQFHLRYWKESEKRILADVYDFNLRLDLITNRFTTLPLNFEILDQIDNFYLALNPNRSLPIEIDSEDINWKQTIPLSLLLDWKNRSENPLFLFSSNIGSDQIQLEYKKKPIQFGVSLNHHIEYFPDKDELIFKRFFLKILGDTWLSLVGKMELIQTPEPKVSIKVAESNIHLAPLSRLIGQLNGILPPISLSGDLSLANTSIEGSWSDVLLNLNLSGNNLFFANGNGKKHNIKTVVIDANSGLDFLTKNEKTAKDPLPFVKTFQIEKLMLTYNDIILSLIASYEKTKFLNLLLNVENLNLGEFTSIVGGKAKAKIEISALDYSYLPLNVDLGVEGFRYAIDRSRSPNSRLSLVGNLGLAFDKPFGLSAISISNLNLLQKTTAGGKALVVDVVGSLSLSPNATRIQTSKASIGLGISNLLQTLPLVLKEKIAPLQSIVGNEPLLNIKSDITLNELGQKFKLDLTGVIPGLELKDLNVKLDASISKNKEKTITINDVFITAYQKVISLNLKGILTEKQGDVKAPFGNYFGSIDTKLKINSKEKRYLLKGISFMGNLDLTAKVRDFDISGLLLSDHSHIHQTNQKCPGVDCRVFLVEDMEANIPFQHNLAWKKQESLIVGDKSVFIKTYGRTAEPNLKIAQVIGTHPSIPDLPFEYVKKQGALPGFTARIDYRENYATIDDLKAYSLDGLILGKNMVFNVGSGDPAFMEFRGNLQIRDIDLKQLMAPKIRDKIEDGKIKADLNISVRNLTEPVANMDLFFYIFQIGSDFGKSALNVISQQNLLIDRIADSYSVNKIDVSLSKGLVYADVFFRRSFLSIFVNLEDSKISQQRMPLANFLKRAQSEIQSYQ</sequence>
<dbReference type="GO" id="GO:0090313">
    <property type="term" value="P:regulation of protein targeting to membrane"/>
    <property type="evidence" value="ECO:0007669"/>
    <property type="project" value="TreeGrafter"/>
</dbReference>
<accession>A0A4R9K510</accession>
<proteinExistence type="predicted"/>
<protein>
    <submittedName>
        <fullName evidence="1">Uncharacterized protein</fullName>
    </submittedName>
</protein>
<evidence type="ECO:0000313" key="2">
    <source>
        <dbReference type="Proteomes" id="UP000297693"/>
    </source>
</evidence>
<dbReference type="EMBL" id="RQGD01000020">
    <property type="protein sequence ID" value="TGL61263.1"/>
    <property type="molecule type" value="Genomic_DNA"/>
</dbReference>
<name>A0A4R9K510_9LEPT</name>
<evidence type="ECO:0000313" key="1">
    <source>
        <dbReference type="EMBL" id="TGL61263.1"/>
    </source>
</evidence>
<gene>
    <name evidence="1" type="ORF">EHQ58_05670</name>
</gene>
<dbReference type="PANTHER" id="PTHR30441:SF8">
    <property type="entry name" value="DUF748 DOMAIN-CONTAINING PROTEIN"/>
    <property type="match status" value="1"/>
</dbReference>
<dbReference type="PANTHER" id="PTHR30441">
    <property type="entry name" value="DUF748 DOMAIN-CONTAINING PROTEIN"/>
    <property type="match status" value="1"/>
</dbReference>
<dbReference type="RefSeq" id="WP_135622904.1">
    <property type="nucleotide sequence ID" value="NZ_RQGD01000020.1"/>
</dbReference>
<comment type="caution">
    <text evidence="1">The sequence shown here is derived from an EMBL/GenBank/DDBJ whole genome shotgun (WGS) entry which is preliminary data.</text>
</comment>
<dbReference type="GO" id="GO:0005886">
    <property type="term" value="C:plasma membrane"/>
    <property type="evidence" value="ECO:0007669"/>
    <property type="project" value="TreeGrafter"/>
</dbReference>
<keyword evidence="2" id="KW-1185">Reference proteome</keyword>
<dbReference type="InterPro" id="IPR052894">
    <property type="entry name" value="AsmA-related"/>
</dbReference>
<reference evidence="1" key="1">
    <citation type="journal article" date="2019" name="PLoS Negl. Trop. Dis.">
        <title>Revisiting the worldwide diversity of Leptospira species in the environment.</title>
        <authorList>
            <person name="Vincent A.T."/>
            <person name="Schiettekatte O."/>
            <person name="Bourhy P."/>
            <person name="Veyrier F.J."/>
            <person name="Picardeau M."/>
        </authorList>
    </citation>
    <scope>NUCLEOTIDE SEQUENCE [LARGE SCALE GENOMIC DNA]</scope>
    <source>
        <strain evidence="1">201702476</strain>
    </source>
</reference>
<dbReference type="Proteomes" id="UP000297693">
    <property type="component" value="Unassembled WGS sequence"/>
</dbReference>
<dbReference type="AlphaFoldDB" id="A0A4R9K510"/>
<organism evidence="1 2">
    <name type="scientific">Leptospira ognonensis</name>
    <dbReference type="NCBI Taxonomy" id="2484945"/>
    <lineage>
        <taxon>Bacteria</taxon>
        <taxon>Pseudomonadati</taxon>
        <taxon>Spirochaetota</taxon>
        <taxon>Spirochaetia</taxon>
        <taxon>Leptospirales</taxon>
        <taxon>Leptospiraceae</taxon>
        <taxon>Leptospira</taxon>
    </lineage>
</organism>
<dbReference type="OrthoDB" id="341991at2"/>